<dbReference type="RefSeq" id="WP_208253198.1">
    <property type="nucleotide sequence ID" value="NZ_JAGEOJ010000001.1"/>
</dbReference>
<dbReference type="Proteomes" id="UP000669179">
    <property type="component" value="Unassembled WGS sequence"/>
</dbReference>
<dbReference type="PRINTS" id="PR00081">
    <property type="entry name" value="GDHRDH"/>
</dbReference>
<evidence type="ECO:0000313" key="5">
    <source>
        <dbReference type="Proteomes" id="UP000669179"/>
    </source>
</evidence>
<dbReference type="Pfam" id="PF13561">
    <property type="entry name" value="adh_short_C2"/>
    <property type="match status" value="1"/>
</dbReference>
<dbReference type="SMART" id="SM00822">
    <property type="entry name" value="PKS_KR"/>
    <property type="match status" value="1"/>
</dbReference>
<evidence type="ECO:0000256" key="1">
    <source>
        <dbReference type="ARBA" id="ARBA00006484"/>
    </source>
</evidence>
<dbReference type="InterPro" id="IPR002347">
    <property type="entry name" value="SDR_fam"/>
</dbReference>
<dbReference type="PANTHER" id="PTHR42760">
    <property type="entry name" value="SHORT-CHAIN DEHYDROGENASES/REDUCTASES FAMILY MEMBER"/>
    <property type="match status" value="1"/>
</dbReference>
<keyword evidence="5" id="KW-1185">Reference proteome</keyword>
<feature type="domain" description="Ketoreductase" evidence="3">
    <location>
        <begin position="6"/>
        <end position="188"/>
    </location>
</feature>
<protein>
    <submittedName>
        <fullName evidence="4">3-oxoacyl-ACP reductase FabG</fullName>
    </submittedName>
</protein>
<dbReference type="InterPro" id="IPR057326">
    <property type="entry name" value="KR_dom"/>
</dbReference>
<proteinExistence type="inferred from homology"/>
<dbReference type="FunFam" id="3.40.50.720:FF:000084">
    <property type="entry name" value="Short-chain dehydrogenase reductase"/>
    <property type="match status" value="1"/>
</dbReference>
<comment type="similarity">
    <text evidence="1">Belongs to the short-chain dehydrogenases/reductases (SDR) family.</text>
</comment>
<reference evidence="4" key="1">
    <citation type="submission" date="2021-03" db="EMBL/GenBank/DDBJ databases">
        <authorList>
            <person name="Kanchanasin P."/>
            <person name="Saeng-In P."/>
            <person name="Phongsopitanun W."/>
            <person name="Yuki M."/>
            <person name="Kudo T."/>
            <person name="Ohkuma M."/>
            <person name="Tanasupawat S."/>
        </authorList>
    </citation>
    <scope>NUCLEOTIDE SEQUENCE</scope>
    <source>
        <strain evidence="4">GKU 128</strain>
    </source>
</reference>
<dbReference type="GO" id="GO:0016616">
    <property type="term" value="F:oxidoreductase activity, acting on the CH-OH group of donors, NAD or NADP as acceptor"/>
    <property type="evidence" value="ECO:0007669"/>
    <property type="project" value="TreeGrafter"/>
</dbReference>
<evidence type="ECO:0000313" key="4">
    <source>
        <dbReference type="EMBL" id="MBO2445583.1"/>
    </source>
</evidence>
<organism evidence="4 5">
    <name type="scientific">Actinomadura barringtoniae</name>
    <dbReference type="NCBI Taxonomy" id="1427535"/>
    <lineage>
        <taxon>Bacteria</taxon>
        <taxon>Bacillati</taxon>
        <taxon>Actinomycetota</taxon>
        <taxon>Actinomycetes</taxon>
        <taxon>Streptosporangiales</taxon>
        <taxon>Thermomonosporaceae</taxon>
        <taxon>Actinomadura</taxon>
    </lineage>
</organism>
<dbReference type="AlphaFoldDB" id="A0A939T1X6"/>
<dbReference type="EMBL" id="JAGEOJ010000001">
    <property type="protein sequence ID" value="MBO2445583.1"/>
    <property type="molecule type" value="Genomic_DNA"/>
</dbReference>
<dbReference type="InterPro" id="IPR020904">
    <property type="entry name" value="Sc_DH/Rdtase_CS"/>
</dbReference>
<dbReference type="SUPFAM" id="SSF51735">
    <property type="entry name" value="NAD(P)-binding Rossmann-fold domains"/>
    <property type="match status" value="1"/>
</dbReference>
<evidence type="ECO:0000256" key="2">
    <source>
        <dbReference type="ARBA" id="ARBA00023002"/>
    </source>
</evidence>
<dbReference type="InterPro" id="IPR036291">
    <property type="entry name" value="NAD(P)-bd_dom_sf"/>
</dbReference>
<dbReference type="NCBIfam" id="NF009466">
    <property type="entry name" value="PRK12826.1-2"/>
    <property type="match status" value="1"/>
</dbReference>
<sequence>MTLNGRNALVTGGTRGIGRAIVLALAEAGANVVTCYRQESDAVDLLRKELAVTAGEHHVLKADVGEQAELAEFVRAAAAHLGTVDIVVHNAGAITHVPFDKLSLEGWNRVVDTNLTAAFQLTQEVIPALSESASIIYVGSKVAMVGVPMRAHYTAAKAGMVGLARSLSKELGARGIRVNVVAPGIIDTSDPDRMPPEEYNAMQERLDAYRKRVPLGRLGRSEDIAAAVLFLSGDGAAFINGETLNVDGGM</sequence>
<gene>
    <name evidence="4" type="primary">fabG</name>
    <name evidence="4" type="ORF">J4573_00620</name>
</gene>
<dbReference type="PRINTS" id="PR00080">
    <property type="entry name" value="SDRFAMILY"/>
</dbReference>
<accession>A0A939T1X6</accession>
<dbReference type="PROSITE" id="PS00061">
    <property type="entry name" value="ADH_SHORT"/>
    <property type="match status" value="1"/>
</dbReference>
<dbReference type="Gene3D" id="3.40.50.720">
    <property type="entry name" value="NAD(P)-binding Rossmann-like Domain"/>
    <property type="match status" value="1"/>
</dbReference>
<evidence type="ECO:0000259" key="3">
    <source>
        <dbReference type="SMART" id="SM00822"/>
    </source>
</evidence>
<name>A0A939T1X6_9ACTN</name>
<keyword evidence="2" id="KW-0560">Oxidoreductase</keyword>
<dbReference type="PANTHER" id="PTHR42760:SF133">
    <property type="entry name" value="3-OXOACYL-[ACYL-CARRIER-PROTEIN] REDUCTASE"/>
    <property type="match status" value="1"/>
</dbReference>
<comment type="caution">
    <text evidence="4">The sequence shown here is derived from an EMBL/GenBank/DDBJ whole genome shotgun (WGS) entry which is preliminary data.</text>
</comment>